<proteinExistence type="predicted"/>
<organism evidence="2 3">
    <name type="scientific">Colletotrichum melonis</name>
    <dbReference type="NCBI Taxonomy" id="1209925"/>
    <lineage>
        <taxon>Eukaryota</taxon>
        <taxon>Fungi</taxon>
        <taxon>Dikarya</taxon>
        <taxon>Ascomycota</taxon>
        <taxon>Pezizomycotina</taxon>
        <taxon>Sordariomycetes</taxon>
        <taxon>Hypocreomycetidae</taxon>
        <taxon>Glomerellales</taxon>
        <taxon>Glomerellaceae</taxon>
        <taxon>Colletotrichum</taxon>
        <taxon>Colletotrichum acutatum species complex</taxon>
    </lineage>
</organism>
<evidence type="ECO:0000313" key="2">
    <source>
        <dbReference type="EMBL" id="KAK1446397.1"/>
    </source>
</evidence>
<feature type="region of interest" description="Disordered" evidence="1">
    <location>
        <begin position="145"/>
        <end position="186"/>
    </location>
</feature>
<dbReference type="AlphaFoldDB" id="A0AAI9TV43"/>
<reference evidence="2 3" key="1">
    <citation type="submission" date="2016-10" db="EMBL/GenBank/DDBJ databases">
        <title>The genome sequence of Colletotrichum fioriniae PJ7.</title>
        <authorList>
            <person name="Baroncelli R."/>
        </authorList>
    </citation>
    <scope>NUCLEOTIDE SEQUENCE [LARGE SCALE GENOMIC DNA]</scope>
    <source>
        <strain evidence="2">Col 31</strain>
    </source>
</reference>
<feature type="compositionally biased region" description="Polar residues" evidence="1">
    <location>
        <begin position="1"/>
        <end position="11"/>
    </location>
</feature>
<protein>
    <submittedName>
        <fullName evidence="2">Uncharacterized protein</fullName>
    </submittedName>
</protein>
<comment type="caution">
    <text evidence="2">The sequence shown here is derived from an EMBL/GenBank/DDBJ whole genome shotgun (WGS) entry which is preliminary data.</text>
</comment>
<gene>
    <name evidence="2" type="ORF">CMEL01_10640</name>
</gene>
<sequence>MPQSHRLQNPFTPLKDRLSSQLQGPPMNTSQFDSQAHPMSLHILHPQTDPRYVVPPDYTIPNVSPGHPQDYYQSQGPKPIFQPHGPNFRTESAQEPLLFERPPPDQYASNKYEDVVYFDERENDFLNDDRGTRSAIGDFQYTNDWAQNRLRNPPERSGQISRNYPRKSRDFEHDDPRDRAMSSEKGPLWSYRDISRTRLDTAEGWRQQASFGAPQTREERHSEQKQVLSSEKGGGGQEIAIDLGRERRFQGEMGRISQEQCRGARGSRLSKWASSVTRPTAPRRRGSGSSRSTSPDEAIDNYQREPVA</sequence>
<feature type="compositionally biased region" description="Polar residues" evidence="1">
    <location>
        <begin position="19"/>
        <end position="34"/>
    </location>
</feature>
<evidence type="ECO:0000256" key="1">
    <source>
        <dbReference type="SAM" id="MobiDB-lite"/>
    </source>
</evidence>
<accession>A0AAI9TV43</accession>
<feature type="region of interest" description="Disordered" evidence="1">
    <location>
        <begin position="203"/>
        <end position="308"/>
    </location>
</feature>
<feature type="region of interest" description="Disordered" evidence="1">
    <location>
        <begin position="1"/>
        <end position="90"/>
    </location>
</feature>
<feature type="compositionally biased region" description="Basic and acidic residues" evidence="1">
    <location>
        <begin position="167"/>
        <end position="182"/>
    </location>
</feature>
<name>A0AAI9TV43_9PEZI</name>
<dbReference type="Proteomes" id="UP001239795">
    <property type="component" value="Unassembled WGS sequence"/>
</dbReference>
<evidence type="ECO:0000313" key="3">
    <source>
        <dbReference type="Proteomes" id="UP001239795"/>
    </source>
</evidence>
<dbReference type="EMBL" id="MLGG01000090">
    <property type="protein sequence ID" value="KAK1446397.1"/>
    <property type="molecule type" value="Genomic_DNA"/>
</dbReference>
<keyword evidence="3" id="KW-1185">Reference proteome</keyword>